<sequence length="322" mass="34527">MKKNFLKASLLALSVIALSACSNGQTAEVTNNAGGEDTYSFAFLTNTQNNTFQTAMNDTFEKLAEEKGFKYTMLDPDYDLNKQINQMSDAANQGFDAVFVIPVDSAGIRQGLETIHDKGIPIFNVDTAVIEEDRDLVQSIIATDAYMAGKLMGEQMVKDFPDGGKIAILDFPSNESCVLRVNGFMDGLGDSASKFEIVAQQDGKASLDASLPIAEDIIQANADLDAFFAINDPSALGVAAAISASGKEDIAVYSIDASPDGKEALLDGSFTAVSAQVPIQIAETSFNMAVDYLEGKEVEKEVLLPSHVVTKEMAEETKGQWQ</sequence>
<dbReference type="RefSeq" id="WP_331846881.1">
    <property type="nucleotide sequence ID" value="NZ_JAZHPZ010000005.1"/>
</dbReference>
<gene>
    <name evidence="6" type="ORF">V3851_12580</name>
</gene>
<dbReference type="CDD" id="cd19971">
    <property type="entry name" value="PBP1_ABC_sugar_binding-like"/>
    <property type="match status" value="1"/>
</dbReference>
<comment type="caution">
    <text evidence="6">The sequence shown here is derived from an EMBL/GenBank/DDBJ whole genome shotgun (WGS) entry which is preliminary data.</text>
</comment>
<keyword evidence="7" id="KW-1185">Reference proteome</keyword>
<comment type="subcellular location">
    <subcellularLocation>
        <location evidence="1">Cell envelope</location>
    </subcellularLocation>
</comment>
<evidence type="ECO:0000313" key="6">
    <source>
        <dbReference type="EMBL" id="MEF2966668.1"/>
    </source>
</evidence>
<evidence type="ECO:0000259" key="5">
    <source>
        <dbReference type="Pfam" id="PF13407"/>
    </source>
</evidence>
<feature type="domain" description="Periplasmic binding protein" evidence="5">
    <location>
        <begin position="41"/>
        <end position="297"/>
    </location>
</feature>
<dbReference type="PANTHER" id="PTHR46847:SF1">
    <property type="entry name" value="D-ALLOSE-BINDING PERIPLASMIC PROTEIN-RELATED"/>
    <property type="match status" value="1"/>
</dbReference>
<dbReference type="InterPro" id="IPR028082">
    <property type="entry name" value="Peripla_BP_I"/>
</dbReference>
<dbReference type="PANTHER" id="PTHR46847">
    <property type="entry name" value="D-ALLOSE-BINDING PERIPLASMIC PROTEIN-RELATED"/>
    <property type="match status" value="1"/>
</dbReference>
<comment type="similarity">
    <text evidence="2">Belongs to the bacterial solute-binding protein 2 family.</text>
</comment>
<dbReference type="EMBL" id="JAZHPZ010000005">
    <property type="protein sequence ID" value="MEF2966668.1"/>
    <property type="molecule type" value="Genomic_DNA"/>
</dbReference>
<proteinExistence type="inferred from homology"/>
<dbReference type="Proteomes" id="UP001306950">
    <property type="component" value="Unassembled WGS sequence"/>
</dbReference>
<dbReference type="PROSITE" id="PS51257">
    <property type="entry name" value="PROKAR_LIPOPROTEIN"/>
    <property type="match status" value="1"/>
</dbReference>
<evidence type="ECO:0000256" key="2">
    <source>
        <dbReference type="ARBA" id="ARBA00007639"/>
    </source>
</evidence>
<dbReference type="SUPFAM" id="SSF53822">
    <property type="entry name" value="Periplasmic binding protein-like I"/>
    <property type="match status" value="1"/>
</dbReference>
<dbReference type="Pfam" id="PF13407">
    <property type="entry name" value="Peripla_BP_4"/>
    <property type="match status" value="1"/>
</dbReference>
<name>A0ABU7VSF7_9BACL</name>
<evidence type="ECO:0000256" key="1">
    <source>
        <dbReference type="ARBA" id="ARBA00004196"/>
    </source>
</evidence>
<reference evidence="6 7" key="1">
    <citation type="submission" date="2024-02" db="EMBL/GenBank/DDBJ databases">
        <title>A nitrogen-fixing paenibacillus bacterium.</title>
        <authorList>
            <person name="Zhang W.L."/>
            <person name="Chen S.F."/>
        </authorList>
    </citation>
    <scope>NUCLEOTIDE SEQUENCE [LARGE SCALE GENOMIC DNA]</scope>
    <source>
        <strain evidence="6 7">M1</strain>
    </source>
</reference>
<dbReference type="InterPro" id="IPR025997">
    <property type="entry name" value="SBP_2_dom"/>
</dbReference>
<organism evidence="6 7">
    <name type="scientific">Paenibacillus haidiansis</name>
    <dbReference type="NCBI Taxonomy" id="1574488"/>
    <lineage>
        <taxon>Bacteria</taxon>
        <taxon>Bacillati</taxon>
        <taxon>Bacillota</taxon>
        <taxon>Bacilli</taxon>
        <taxon>Bacillales</taxon>
        <taxon>Paenibacillaceae</taxon>
        <taxon>Paenibacillus</taxon>
    </lineage>
</organism>
<dbReference type="Gene3D" id="3.40.50.2300">
    <property type="match status" value="2"/>
</dbReference>
<evidence type="ECO:0000256" key="3">
    <source>
        <dbReference type="ARBA" id="ARBA00022729"/>
    </source>
</evidence>
<evidence type="ECO:0000313" key="7">
    <source>
        <dbReference type="Proteomes" id="UP001306950"/>
    </source>
</evidence>
<feature type="chain" id="PRO_5045569366" evidence="4">
    <location>
        <begin position="28"/>
        <end position="322"/>
    </location>
</feature>
<protein>
    <submittedName>
        <fullName evidence="6">Sugar ABC transporter substrate-binding protein</fullName>
    </submittedName>
</protein>
<feature type="signal peptide" evidence="4">
    <location>
        <begin position="1"/>
        <end position="27"/>
    </location>
</feature>
<keyword evidence="3 4" id="KW-0732">Signal</keyword>
<accession>A0ABU7VSF7</accession>
<evidence type="ECO:0000256" key="4">
    <source>
        <dbReference type="SAM" id="SignalP"/>
    </source>
</evidence>